<comment type="similarity">
    <text evidence="2">Belongs to the transpeptidase family.</text>
</comment>
<dbReference type="PANTHER" id="PTHR30627:SF25">
    <property type="entry name" value="PENICILLIN-BINDING PROTEIN 3"/>
    <property type="match status" value="1"/>
</dbReference>
<evidence type="ECO:0000256" key="3">
    <source>
        <dbReference type="ARBA" id="ARBA00023136"/>
    </source>
</evidence>
<dbReference type="GO" id="GO:0008658">
    <property type="term" value="F:penicillin binding"/>
    <property type="evidence" value="ECO:0007669"/>
    <property type="project" value="InterPro"/>
</dbReference>
<feature type="transmembrane region" description="Helical" evidence="4">
    <location>
        <begin position="23"/>
        <end position="44"/>
    </location>
</feature>
<dbReference type="SUPFAM" id="SSF56519">
    <property type="entry name" value="Penicillin binding protein dimerisation domain"/>
    <property type="match status" value="1"/>
</dbReference>
<dbReference type="RefSeq" id="WP_188647733.1">
    <property type="nucleotide sequence ID" value="NZ_BMHQ01000006.1"/>
</dbReference>
<evidence type="ECO:0000313" key="8">
    <source>
        <dbReference type="EMBL" id="GGE18092.1"/>
    </source>
</evidence>
<dbReference type="InterPro" id="IPR036138">
    <property type="entry name" value="PBP_dimer_sf"/>
</dbReference>
<protein>
    <submittedName>
        <fullName evidence="8">Penicillin-binding protein 3</fullName>
    </submittedName>
</protein>
<feature type="domain" description="Penicillin-binding protein dimerisation" evidence="6">
    <location>
        <begin position="184"/>
        <end position="350"/>
    </location>
</feature>
<feature type="domain" description="NTF2-like N-terminal transpeptidase" evidence="7">
    <location>
        <begin position="53"/>
        <end position="175"/>
    </location>
</feature>
<keyword evidence="3 4" id="KW-0472">Membrane</keyword>
<comment type="caution">
    <text evidence="8">The sequence shown here is derived from an EMBL/GenBank/DDBJ whole genome shotgun (WGS) entry which is preliminary data.</text>
</comment>
<reference evidence="8" key="2">
    <citation type="submission" date="2020-09" db="EMBL/GenBank/DDBJ databases">
        <authorList>
            <person name="Sun Q."/>
            <person name="Zhou Y."/>
        </authorList>
    </citation>
    <scope>NUCLEOTIDE SEQUENCE</scope>
    <source>
        <strain evidence="8">CGMCC 1.15179</strain>
    </source>
</reference>
<dbReference type="EMBL" id="BMHQ01000006">
    <property type="protein sequence ID" value="GGE18092.1"/>
    <property type="molecule type" value="Genomic_DNA"/>
</dbReference>
<evidence type="ECO:0000259" key="5">
    <source>
        <dbReference type="Pfam" id="PF00905"/>
    </source>
</evidence>
<dbReference type="GO" id="GO:0071972">
    <property type="term" value="F:peptidoglycan L,D-transpeptidase activity"/>
    <property type="evidence" value="ECO:0007669"/>
    <property type="project" value="TreeGrafter"/>
</dbReference>
<name>A0A8J2VFV8_9BACL</name>
<evidence type="ECO:0000259" key="6">
    <source>
        <dbReference type="Pfam" id="PF03717"/>
    </source>
</evidence>
<dbReference type="GO" id="GO:0005886">
    <property type="term" value="C:plasma membrane"/>
    <property type="evidence" value="ECO:0007669"/>
    <property type="project" value="TreeGrafter"/>
</dbReference>
<evidence type="ECO:0000313" key="9">
    <source>
        <dbReference type="Proteomes" id="UP000625210"/>
    </source>
</evidence>
<organism evidence="8 9">
    <name type="scientific">Marinithermofilum abyssi</name>
    <dbReference type="NCBI Taxonomy" id="1571185"/>
    <lineage>
        <taxon>Bacteria</taxon>
        <taxon>Bacillati</taxon>
        <taxon>Bacillota</taxon>
        <taxon>Bacilli</taxon>
        <taxon>Bacillales</taxon>
        <taxon>Thermoactinomycetaceae</taxon>
        <taxon>Marinithermofilum</taxon>
    </lineage>
</organism>
<dbReference type="Gene3D" id="3.90.1310.10">
    <property type="entry name" value="Penicillin-binding protein 2a (Domain 2)"/>
    <property type="match status" value="1"/>
</dbReference>
<comment type="subcellular location">
    <subcellularLocation>
        <location evidence="1">Membrane</location>
    </subcellularLocation>
</comment>
<reference evidence="8" key="1">
    <citation type="journal article" date="2014" name="Int. J. Syst. Evol. Microbiol.">
        <title>Complete genome sequence of Corynebacterium casei LMG S-19264T (=DSM 44701T), isolated from a smear-ripened cheese.</title>
        <authorList>
            <consortium name="US DOE Joint Genome Institute (JGI-PGF)"/>
            <person name="Walter F."/>
            <person name="Albersmeier A."/>
            <person name="Kalinowski J."/>
            <person name="Ruckert C."/>
        </authorList>
    </citation>
    <scope>NUCLEOTIDE SEQUENCE</scope>
    <source>
        <strain evidence="8">CGMCC 1.15179</strain>
    </source>
</reference>
<evidence type="ECO:0000259" key="7">
    <source>
        <dbReference type="Pfam" id="PF05223"/>
    </source>
</evidence>
<dbReference type="Pfam" id="PF05223">
    <property type="entry name" value="MecA_N"/>
    <property type="match status" value="1"/>
</dbReference>
<dbReference type="SUPFAM" id="SSF56601">
    <property type="entry name" value="beta-lactamase/transpeptidase-like"/>
    <property type="match status" value="1"/>
</dbReference>
<keyword evidence="4" id="KW-1133">Transmembrane helix</keyword>
<dbReference type="PANTHER" id="PTHR30627">
    <property type="entry name" value="PEPTIDOGLYCAN D,D-TRANSPEPTIDASE"/>
    <property type="match status" value="1"/>
</dbReference>
<dbReference type="InterPro" id="IPR007887">
    <property type="entry name" value="MecA_N"/>
</dbReference>
<dbReference type="Gene3D" id="3.30.1390.30">
    <property type="entry name" value="Penicillin-binding protein 2a, domain 3"/>
    <property type="match status" value="1"/>
</dbReference>
<dbReference type="InterPro" id="IPR001460">
    <property type="entry name" value="PCN-bd_Tpept"/>
</dbReference>
<dbReference type="Gene3D" id="3.10.450.100">
    <property type="entry name" value="NTF2-like, domain 1"/>
    <property type="match status" value="1"/>
</dbReference>
<dbReference type="Pfam" id="PF00905">
    <property type="entry name" value="Transpeptidase"/>
    <property type="match status" value="1"/>
</dbReference>
<dbReference type="InterPro" id="IPR032710">
    <property type="entry name" value="NTF2-like_dom_sf"/>
</dbReference>
<dbReference type="PROSITE" id="PS51257">
    <property type="entry name" value="PROKAR_LIPOPROTEIN"/>
    <property type="match status" value="1"/>
</dbReference>
<dbReference type="GO" id="GO:0046677">
    <property type="term" value="P:response to antibiotic"/>
    <property type="evidence" value="ECO:0007669"/>
    <property type="project" value="InterPro"/>
</dbReference>
<dbReference type="Pfam" id="PF03717">
    <property type="entry name" value="PBP_dimer"/>
    <property type="match status" value="1"/>
</dbReference>
<dbReference type="Gene3D" id="3.40.710.10">
    <property type="entry name" value="DD-peptidase/beta-lactamase superfamily"/>
    <property type="match status" value="1"/>
</dbReference>
<evidence type="ECO:0000256" key="2">
    <source>
        <dbReference type="ARBA" id="ARBA00007171"/>
    </source>
</evidence>
<gene>
    <name evidence="8" type="primary">pbpC</name>
    <name evidence="8" type="ORF">GCM10011571_19870</name>
</gene>
<dbReference type="InterPro" id="IPR012338">
    <property type="entry name" value="Beta-lactam/transpept-like"/>
</dbReference>
<feature type="domain" description="Penicillin-binding protein transpeptidase" evidence="5">
    <location>
        <begin position="384"/>
        <end position="699"/>
    </location>
</feature>
<proteinExistence type="inferred from homology"/>
<dbReference type="InterPro" id="IPR005311">
    <property type="entry name" value="PBP_dimer"/>
</dbReference>
<evidence type="ECO:0000256" key="4">
    <source>
        <dbReference type="SAM" id="Phobius"/>
    </source>
</evidence>
<keyword evidence="4" id="KW-0812">Transmembrane</keyword>
<evidence type="ECO:0000256" key="1">
    <source>
        <dbReference type="ARBA" id="ARBA00004370"/>
    </source>
</evidence>
<dbReference type="InterPro" id="IPR050515">
    <property type="entry name" value="Beta-lactam/transpept"/>
</dbReference>
<keyword evidence="9" id="KW-1185">Reference proteome</keyword>
<dbReference type="SUPFAM" id="SSF54427">
    <property type="entry name" value="NTF2-like"/>
    <property type="match status" value="1"/>
</dbReference>
<sequence>MESGKLKEHLSTWKSRLSGNKRLLAAGIGVAVACTAVIGIAWAYQADSAQPSPSSVMNQYMKDWEKGRYDQMYALLSENAKKQVDKKTFVQRHKAIADGIKQEKIDLDVKKVRKTKTSALPFGEEKAVASYSASYGTQIVGKIAFQNKANLTKEDNGWRIDWQPSMIFPELEKGDQVRVTRIPPGERGEIFARNGEPLAVNNRKVDIGIIPNQTHDLSKTTQALAKELNMDAAGLQQKLESAKGKKADQFIPVKTFTGKDADQTKSLVKIPGVVVQDHSTRYYPQKDLTAHVVGYVRQITVEELKKHKGEGYRQGDWLGQKGLEYALEDKLRGKPGWQIVTVGPDGKRKKVIDQRNPQDGQDFKITIDLQTQKQLYDGIRKDKGAGVALHPKTGEVLAMVSAPSYDPNQFVTGLSSSEWKRLNGPTYPLTNRTLIPYSPGSTMKPITASIGLDTKKITPQTTYNTDSGKWQKDSSWGGYFVTRVPNPEGGVDLGEALAWSDNIYFARVGVKLGANTMIDYLKRYGFGKKMDFPLDTPPSQYSNNGQIQSEILLADTAYGQGQLLISPLHLAAMYTTFSNDGDMLKPQLIMKDGKSVKPEIWQKDVIAPATAKKVDELLTGVVTRPKGSAHDLKTAGVRLGAKTGTAELKKSKDDKDQRQLGWLATISGKEGQASDLITATMVDEVQDRGGSHYIFPTIKKMLKARYQ</sequence>
<dbReference type="AlphaFoldDB" id="A0A8J2VFV8"/>
<accession>A0A8J2VFV8</accession>
<dbReference type="Proteomes" id="UP000625210">
    <property type="component" value="Unassembled WGS sequence"/>
</dbReference>
<dbReference type="GO" id="GO:0071555">
    <property type="term" value="P:cell wall organization"/>
    <property type="evidence" value="ECO:0007669"/>
    <property type="project" value="TreeGrafter"/>
</dbReference>